<feature type="domain" description="Glycosyltransferase 2-like" evidence="3">
    <location>
        <begin position="225"/>
        <end position="277"/>
    </location>
</feature>
<feature type="region of interest" description="Disordered" evidence="2">
    <location>
        <begin position="66"/>
        <end position="91"/>
    </location>
</feature>
<organism evidence="4 5">
    <name type="scientific">Saguinus oedipus</name>
    <name type="common">Cotton-top tamarin</name>
    <name type="synonym">Oedipomidas oedipus</name>
    <dbReference type="NCBI Taxonomy" id="9490"/>
    <lineage>
        <taxon>Eukaryota</taxon>
        <taxon>Metazoa</taxon>
        <taxon>Chordata</taxon>
        <taxon>Craniata</taxon>
        <taxon>Vertebrata</taxon>
        <taxon>Euteleostomi</taxon>
        <taxon>Mammalia</taxon>
        <taxon>Eutheria</taxon>
        <taxon>Euarchontoglires</taxon>
        <taxon>Primates</taxon>
        <taxon>Haplorrhini</taxon>
        <taxon>Platyrrhini</taxon>
        <taxon>Cebidae</taxon>
        <taxon>Callitrichinae</taxon>
        <taxon>Saguinus</taxon>
    </lineage>
</organism>
<name>A0ABQ9V0Z9_SAGOE</name>
<protein>
    <recommendedName>
        <fullName evidence="3">Glycosyltransferase 2-like domain-containing protein</fullName>
    </recommendedName>
</protein>
<dbReference type="InterPro" id="IPR001173">
    <property type="entry name" value="Glyco_trans_2-like"/>
</dbReference>
<evidence type="ECO:0000259" key="3">
    <source>
        <dbReference type="Pfam" id="PF00535"/>
    </source>
</evidence>
<evidence type="ECO:0000313" key="4">
    <source>
        <dbReference type="EMBL" id="KAK2103018.1"/>
    </source>
</evidence>
<dbReference type="Gene3D" id="3.90.550.10">
    <property type="entry name" value="Spore Coat Polysaccharide Biosynthesis Protein SpsA, Chain A"/>
    <property type="match status" value="2"/>
</dbReference>
<feature type="domain" description="Glycosyltransferase 2-like" evidence="3">
    <location>
        <begin position="11"/>
        <end position="53"/>
    </location>
</feature>
<dbReference type="InterPro" id="IPR029044">
    <property type="entry name" value="Nucleotide-diphossugar_trans"/>
</dbReference>
<dbReference type="EMBL" id="JASSZA010000009">
    <property type="protein sequence ID" value="KAK2103018.1"/>
    <property type="molecule type" value="Genomic_DNA"/>
</dbReference>
<sequence>MTYARDLPQVSVVFIFVNEALSVILRSVHSVVNHTPSQLLKEVILVDDNSDNGEWAGLGTGVDGASARVGAEQRPRSHDAPSGNGGKHWQPLPNPLWKQEAVWWAKLWPVAGSPPPAAPSTLGSVYRGLDDVAILLSPVSLDRVVCGEDHVVQLGYLCPAVRHRQLPQETLPPACRGHICPSTHLSMDLAEQIPLRGEATFVLVAPTPASMLKSCLSSVELKFNLDQYVNKRYPGLVKIVRNSRREGLIRARLQGWKAATAPVVGFFDAHVEFNTGW</sequence>
<evidence type="ECO:0000256" key="2">
    <source>
        <dbReference type="SAM" id="MobiDB-lite"/>
    </source>
</evidence>
<dbReference type="PANTHER" id="PTHR11675">
    <property type="entry name" value="N-ACETYLGALACTOSAMINYLTRANSFERASE"/>
    <property type="match status" value="1"/>
</dbReference>
<dbReference type="Pfam" id="PF00535">
    <property type="entry name" value="Glycos_transf_2"/>
    <property type="match status" value="2"/>
</dbReference>
<comment type="caution">
    <text evidence="4">The sequence shown here is derived from an EMBL/GenBank/DDBJ whole genome shotgun (WGS) entry which is preliminary data.</text>
</comment>
<accession>A0ABQ9V0Z9</accession>
<gene>
    <name evidence="4" type="ORF">P7K49_020685</name>
</gene>
<evidence type="ECO:0000256" key="1">
    <source>
        <dbReference type="ARBA" id="ARBA00023157"/>
    </source>
</evidence>
<reference evidence="4 5" key="1">
    <citation type="submission" date="2023-05" db="EMBL/GenBank/DDBJ databases">
        <title>B98-5 Cell Line De Novo Hybrid Assembly: An Optical Mapping Approach.</title>
        <authorList>
            <person name="Kananen K."/>
            <person name="Auerbach J.A."/>
            <person name="Kautto E."/>
            <person name="Blachly J.S."/>
        </authorList>
    </citation>
    <scope>NUCLEOTIDE SEQUENCE [LARGE SCALE GENOMIC DNA]</scope>
    <source>
        <strain evidence="4">B95-8</strain>
        <tissue evidence="4">Cell line</tissue>
    </source>
</reference>
<keyword evidence="5" id="KW-1185">Reference proteome</keyword>
<dbReference type="PANTHER" id="PTHR11675:SF28">
    <property type="entry name" value="POLYPEPTIDE N-ACETYLGALACTOSAMINYLTRANSFERASE 9"/>
    <property type="match status" value="1"/>
</dbReference>
<keyword evidence="1" id="KW-1015">Disulfide bond</keyword>
<evidence type="ECO:0000313" key="5">
    <source>
        <dbReference type="Proteomes" id="UP001266305"/>
    </source>
</evidence>
<dbReference type="Proteomes" id="UP001266305">
    <property type="component" value="Unassembled WGS sequence"/>
</dbReference>
<proteinExistence type="predicted"/>
<dbReference type="SUPFAM" id="SSF53448">
    <property type="entry name" value="Nucleotide-diphospho-sugar transferases"/>
    <property type="match status" value="1"/>
</dbReference>